<dbReference type="EMBL" id="JADFTS010000057">
    <property type="protein sequence ID" value="KAF9587008.1"/>
    <property type="molecule type" value="Genomic_DNA"/>
</dbReference>
<dbReference type="PANTHER" id="PTHR31251:SF191">
    <property type="entry name" value="SBP-TYPE DOMAIN-CONTAINING PROTEIN"/>
    <property type="match status" value="1"/>
</dbReference>
<dbReference type="Proteomes" id="UP000631114">
    <property type="component" value="Unassembled WGS sequence"/>
</dbReference>
<keyword evidence="4" id="KW-0862">Zinc</keyword>
<evidence type="ECO:0000313" key="14">
    <source>
        <dbReference type="Proteomes" id="UP000631114"/>
    </source>
</evidence>
<dbReference type="PROSITE" id="PS51141">
    <property type="entry name" value="ZF_SBP"/>
    <property type="match status" value="1"/>
</dbReference>
<dbReference type="FunFam" id="4.10.1100.10:FF:000001">
    <property type="entry name" value="Squamosa promoter-binding-like protein 14"/>
    <property type="match status" value="1"/>
</dbReference>
<dbReference type="PROSITE" id="PS51999">
    <property type="entry name" value="ZF_GRF"/>
    <property type="match status" value="1"/>
</dbReference>
<sequence length="428" mass="48113">MQRSSINSRHICECGYQAVVKISHTERNPGRKLWGCRNYGNEPFCEYFVWVDQSSSRSADSTFSWLVELQHHNTTLQNINNQLNIDVFRLERRELELLTTLGEEKKKTEEWKKKYKRIQRSIINRFETEGEYLTLWTGSIPWKVKCSFSYDLLGMFALASRGGSSAVLALEGGGGAPVISKKGRGVLQGGQPPRCQVEGCKLDLSDVKAYYSRHKVCGMHSKTPRVIVNGLEQRFCQQCSRFHLLTEFDQGKRSCRRRLAGHNERRRKSQPGSLFTSRLCRGRDDWPIVKTGNQADGNQPTPTGKLLPHQWRGDPENPPAIVYSRSSVHIAQGQDGIGTIFSILEYLHGNEVGGVREMPHDFWSGVSQSMNHFSGELEIAQRVISDAELGNSGGYGSSTRRYSSGLLKALGSLSGYISPILRVASSMH</sequence>
<dbReference type="InterPro" id="IPR036893">
    <property type="entry name" value="SBP_sf"/>
</dbReference>
<dbReference type="InterPro" id="IPR044817">
    <property type="entry name" value="SBP-like"/>
</dbReference>
<keyword evidence="6" id="KW-0238">DNA-binding</keyword>
<dbReference type="InterPro" id="IPR010666">
    <property type="entry name" value="Znf_GRF"/>
</dbReference>
<evidence type="ECO:0000256" key="3">
    <source>
        <dbReference type="ARBA" id="ARBA00022771"/>
    </source>
</evidence>
<evidence type="ECO:0000256" key="4">
    <source>
        <dbReference type="ARBA" id="ARBA00022833"/>
    </source>
</evidence>
<dbReference type="AlphaFoldDB" id="A0A835GXG2"/>
<feature type="compositionally biased region" description="Basic residues" evidence="10">
    <location>
        <begin position="259"/>
        <end position="269"/>
    </location>
</feature>
<reference evidence="13 14" key="1">
    <citation type="submission" date="2020-10" db="EMBL/GenBank/DDBJ databases">
        <title>The Coptis chinensis genome and diversification of protoberbering-type alkaloids.</title>
        <authorList>
            <person name="Wang B."/>
            <person name="Shu S."/>
            <person name="Song C."/>
            <person name="Liu Y."/>
        </authorList>
    </citation>
    <scope>NUCLEOTIDE SEQUENCE [LARGE SCALE GENOMIC DNA]</scope>
    <source>
        <strain evidence="13">HL-2020</strain>
        <tissue evidence="13">Leaf</tissue>
    </source>
</reference>
<keyword evidence="2" id="KW-0479">Metal-binding</keyword>
<evidence type="ECO:0000256" key="2">
    <source>
        <dbReference type="ARBA" id="ARBA00022723"/>
    </source>
</evidence>
<name>A0A835GXG2_9MAGN</name>
<feature type="region of interest" description="Disordered" evidence="10">
    <location>
        <begin position="288"/>
        <end position="312"/>
    </location>
</feature>
<evidence type="ECO:0000256" key="8">
    <source>
        <dbReference type="ARBA" id="ARBA00023242"/>
    </source>
</evidence>
<dbReference type="GO" id="GO:0003677">
    <property type="term" value="F:DNA binding"/>
    <property type="evidence" value="ECO:0007669"/>
    <property type="project" value="UniProtKB-KW"/>
</dbReference>
<evidence type="ECO:0000256" key="7">
    <source>
        <dbReference type="ARBA" id="ARBA00023163"/>
    </source>
</evidence>
<keyword evidence="7" id="KW-0804">Transcription</keyword>
<dbReference type="InterPro" id="IPR004333">
    <property type="entry name" value="SBP_dom"/>
</dbReference>
<feature type="domain" description="SBP-type" evidence="11">
    <location>
        <begin position="192"/>
        <end position="269"/>
    </location>
</feature>
<dbReference type="OrthoDB" id="514967at2759"/>
<dbReference type="Pfam" id="PF03110">
    <property type="entry name" value="SBP"/>
    <property type="match status" value="1"/>
</dbReference>
<keyword evidence="14" id="KW-1185">Reference proteome</keyword>
<evidence type="ECO:0000256" key="9">
    <source>
        <dbReference type="PROSITE-ProRule" id="PRU00470"/>
    </source>
</evidence>
<keyword evidence="5" id="KW-0805">Transcription regulation</keyword>
<evidence type="ECO:0000259" key="12">
    <source>
        <dbReference type="PROSITE" id="PS51999"/>
    </source>
</evidence>
<organism evidence="13 14">
    <name type="scientific">Coptis chinensis</name>
    <dbReference type="NCBI Taxonomy" id="261450"/>
    <lineage>
        <taxon>Eukaryota</taxon>
        <taxon>Viridiplantae</taxon>
        <taxon>Streptophyta</taxon>
        <taxon>Embryophyta</taxon>
        <taxon>Tracheophyta</taxon>
        <taxon>Spermatophyta</taxon>
        <taxon>Magnoliopsida</taxon>
        <taxon>Ranunculales</taxon>
        <taxon>Ranunculaceae</taxon>
        <taxon>Coptidoideae</taxon>
        <taxon>Coptis</taxon>
    </lineage>
</organism>
<feature type="compositionally biased region" description="Polar residues" evidence="10">
    <location>
        <begin position="291"/>
        <end position="302"/>
    </location>
</feature>
<evidence type="ECO:0000259" key="11">
    <source>
        <dbReference type="PROSITE" id="PS51141"/>
    </source>
</evidence>
<evidence type="ECO:0000256" key="1">
    <source>
        <dbReference type="ARBA" id="ARBA00004123"/>
    </source>
</evidence>
<accession>A0A835GXG2</accession>
<dbReference type="GO" id="GO:0008270">
    <property type="term" value="F:zinc ion binding"/>
    <property type="evidence" value="ECO:0007669"/>
    <property type="project" value="UniProtKB-KW"/>
</dbReference>
<dbReference type="SUPFAM" id="SSF103612">
    <property type="entry name" value="SBT domain"/>
    <property type="match status" value="1"/>
</dbReference>
<evidence type="ECO:0000256" key="10">
    <source>
        <dbReference type="SAM" id="MobiDB-lite"/>
    </source>
</evidence>
<dbReference type="Gene3D" id="4.10.1100.10">
    <property type="entry name" value="Transcription factor, SBP-box domain"/>
    <property type="match status" value="1"/>
</dbReference>
<feature type="domain" description="GRF-type" evidence="12">
    <location>
        <begin position="12"/>
        <end position="54"/>
    </location>
</feature>
<keyword evidence="3 9" id="KW-0863">Zinc-finger</keyword>
<feature type="region of interest" description="Disordered" evidence="10">
    <location>
        <begin position="259"/>
        <end position="278"/>
    </location>
</feature>
<evidence type="ECO:0000256" key="6">
    <source>
        <dbReference type="ARBA" id="ARBA00023125"/>
    </source>
</evidence>
<gene>
    <name evidence="13" type="ORF">IFM89_039766</name>
</gene>
<evidence type="ECO:0000256" key="5">
    <source>
        <dbReference type="ARBA" id="ARBA00023015"/>
    </source>
</evidence>
<dbReference type="GO" id="GO:0005634">
    <property type="term" value="C:nucleus"/>
    <property type="evidence" value="ECO:0007669"/>
    <property type="project" value="UniProtKB-SubCell"/>
</dbReference>
<keyword evidence="8" id="KW-0539">Nucleus</keyword>
<proteinExistence type="predicted"/>
<comment type="caution">
    <text evidence="13">The sequence shown here is derived from an EMBL/GenBank/DDBJ whole genome shotgun (WGS) entry which is preliminary data.</text>
</comment>
<dbReference type="Pfam" id="PF06839">
    <property type="entry name" value="Zn_ribbon_GRF"/>
    <property type="match status" value="1"/>
</dbReference>
<evidence type="ECO:0000313" key="13">
    <source>
        <dbReference type="EMBL" id="KAF9587008.1"/>
    </source>
</evidence>
<dbReference type="PANTHER" id="PTHR31251">
    <property type="entry name" value="SQUAMOSA PROMOTER-BINDING-LIKE PROTEIN 4"/>
    <property type="match status" value="1"/>
</dbReference>
<protein>
    <submittedName>
        <fullName evidence="13">Uncharacterized protein</fullName>
    </submittedName>
</protein>
<comment type="subcellular location">
    <subcellularLocation>
        <location evidence="1">Nucleus</location>
    </subcellularLocation>
</comment>